<dbReference type="STRING" id="391625.PPSIR1_38646"/>
<protein>
    <submittedName>
        <fullName evidence="1">Uncharacterized protein</fullName>
    </submittedName>
</protein>
<comment type="caution">
    <text evidence="1">The sequence shown here is derived from an EMBL/GenBank/DDBJ whole genome shotgun (WGS) entry which is preliminary data.</text>
</comment>
<keyword evidence="2" id="KW-1185">Reference proteome</keyword>
<dbReference type="Proteomes" id="UP000005801">
    <property type="component" value="Unassembled WGS sequence"/>
</dbReference>
<evidence type="ECO:0000313" key="1">
    <source>
        <dbReference type="EMBL" id="EDM77712.1"/>
    </source>
</evidence>
<dbReference type="EMBL" id="ABCS01000041">
    <property type="protein sequence ID" value="EDM77712.1"/>
    <property type="molecule type" value="Genomic_DNA"/>
</dbReference>
<reference evidence="1 2" key="1">
    <citation type="submission" date="2007-06" db="EMBL/GenBank/DDBJ databases">
        <authorList>
            <person name="Shimkets L."/>
            <person name="Ferriera S."/>
            <person name="Johnson J."/>
            <person name="Kravitz S."/>
            <person name="Beeson K."/>
            <person name="Sutton G."/>
            <person name="Rogers Y.-H."/>
            <person name="Friedman R."/>
            <person name="Frazier M."/>
            <person name="Venter J.C."/>
        </authorList>
    </citation>
    <scope>NUCLEOTIDE SEQUENCE [LARGE SCALE GENOMIC DNA]</scope>
    <source>
        <strain evidence="1 2">SIR-1</strain>
    </source>
</reference>
<organism evidence="1 2">
    <name type="scientific">Plesiocystis pacifica SIR-1</name>
    <dbReference type="NCBI Taxonomy" id="391625"/>
    <lineage>
        <taxon>Bacteria</taxon>
        <taxon>Pseudomonadati</taxon>
        <taxon>Myxococcota</taxon>
        <taxon>Polyangia</taxon>
        <taxon>Nannocystales</taxon>
        <taxon>Nannocystaceae</taxon>
        <taxon>Plesiocystis</taxon>
    </lineage>
</organism>
<sequence>MRDTLIGKCQSPSNERLFSERLALFGHTIEIERPQFDDLRPYHRSEYERCCIAGQLSASGLPGEQQRELALRLPPQLRFDGPGKPWYEAPDCLLP</sequence>
<dbReference type="AlphaFoldDB" id="A6G8Q2"/>
<proteinExistence type="predicted"/>
<evidence type="ECO:0000313" key="2">
    <source>
        <dbReference type="Proteomes" id="UP000005801"/>
    </source>
</evidence>
<accession>A6G8Q2</accession>
<name>A6G8Q2_9BACT</name>
<gene>
    <name evidence="1" type="ORF">PPSIR1_38646</name>
</gene>